<gene>
    <name evidence="1" type="ORF">Scep_017249</name>
</gene>
<proteinExistence type="predicted"/>
<dbReference type="AlphaFoldDB" id="A0AAP0NWQ7"/>
<evidence type="ECO:0000313" key="2">
    <source>
        <dbReference type="Proteomes" id="UP001419268"/>
    </source>
</evidence>
<accession>A0AAP0NWQ7</accession>
<comment type="caution">
    <text evidence="1">The sequence shown here is derived from an EMBL/GenBank/DDBJ whole genome shotgun (WGS) entry which is preliminary data.</text>
</comment>
<evidence type="ECO:0000313" key="1">
    <source>
        <dbReference type="EMBL" id="KAK9119156.1"/>
    </source>
</evidence>
<name>A0AAP0NWQ7_9MAGN</name>
<keyword evidence="2" id="KW-1185">Reference proteome</keyword>
<dbReference type="Proteomes" id="UP001419268">
    <property type="component" value="Unassembled WGS sequence"/>
</dbReference>
<dbReference type="EMBL" id="JBBNAG010000007">
    <property type="protein sequence ID" value="KAK9119156.1"/>
    <property type="molecule type" value="Genomic_DNA"/>
</dbReference>
<sequence length="94" mass="10694">MRTSVRAFSSSLPAYQSMESAFIEACKKLIPNIEPPNTPLSFMKAHHHPHPHPHPHPSSIPSKLIVNFVLPYQFEIVSKEDLDGIHTLLRQEFV</sequence>
<reference evidence="1 2" key="1">
    <citation type="submission" date="2024-01" db="EMBL/GenBank/DDBJ databases">
        <title>Genome assemblies of Stephania.</title>
        <authorList>
            <person name="Yang L."/>
        </authorList>
    </citation>
    <scope>NUCLEOTIDE SEQUENCE [LARGE SCALE GENOMIC DNA]</scope>
    <source>
        <strain evidence="1">JXDWG</strain>
        <tissue evidence="1">Leaf</tissue>
    </source>
</reference>
<protein>
    <submittedName>
        <fullName evidence="1">Uncharacterized protein</fullName>
    </submittedName>
</protein>
<organism evidence="1 2">
    <name type="scientific">Stephania cephalantha</name>
    <dbReference type="NCBI Taxonomy" id="152367"/>
    <lineage>
        <taxon>Eukaryota</taxon>
        <taxon>Viridiplantae</taxon>
        <taxon>Streptophyta</taxon>
        <taxon>Embryophyta</taxon>
        <taxon>Tracheophyta</taxon>
        <taxon>Spermatophyta</taxon>
        <taxon>Magnoliopsida</taxon>
        <taxon>Ranunculales</taxon>
        <taxon>Menispermaceae</taxon>
        <taxon>Menispermoideae</taxon>
        <taxon>Cissampelideae</taxon>
        <taxon>Stephania</taxon>
    </lineage>
</organism>